<dbReference type="AlphaFoldDB" id="A0A8S4A464"/>
<feature type="region of interest" description="Disordered" evidence="1">
    <location>
        <begin position="70"/>
        <end position="131"/>
    </location>
</feature>
<dbReference type="SUPFAM" id="SSF140383">
    <property type="entry name" value="BSD domain-like"/>
    <property type="match status" value="1"/>
</dbReference>
<accession>A0A8S4A464</accession>
<keyword evidence="4" id="KW-1185">Reference proteome</keyword>
<protein>
    <recommendedName>
        <fullName evidence="2">BSD domain-containing protein</fullName>
    </recommendedName>
</protein>
<dbReference type="InterPro" id="IPR005607">
    <property type="entry name" value="BSD_dom"/>
</dbReference>
<proteinExistence type="predicted"/>
<dbReference type="GO" id="GO:0005794">
    <property type="term" value="C:Golgi apparatus"/>
    <property type="evidence" value="ECO:0007669"/>
    <property type="project" value="TreeGrafter"/>
</dbReference>
<dbReference type="GO" id="GO:0048172">
    <property type="term" value="P:regulation of short-term neuronal synaptic plasticity"/>
    <property type="evidence" value="ECO:0007669"/>
    <property type="project" value="TreeGrafter"/>
</dbReference>
<feature type="compositionally biased region" description="Low complexity" evidence="1">
    <location>
        <begin position="72"/>
        <end position="95"/>
    </location>
</feature>
<feature type="non-terminal residue" evidence="3">
    <location>
        <position position="223"/>
    </location>
</feature>
<dbReference type="GO" id="GO:0005634">
    <property type="term" value="C:nucleus"/>
    <property type="evidence" value="ECO:0007669"/>
    <property type="project" value="TreeGrafter"/>
</dbReference>
<reference evidence="3" key="1">
    <citation type="submission" date="2021-04" db="EMBL/GenBank/DDBJ databases">
        <authorList>
            <consortium name="Molecular Ecology Group"/>
        </authorList>
    </citation>
    <scope>NUCLEOTIDE SEQUENCE</scope>
</reference>
<name>A0A8S4A464_9EUPU</name>
<dbReference type="SMART" id="SM00751">
    <property type="entry name" value="BSD"/>
    <property type="match status" value="1"/>
</dbReference>
<dbReference type="PANTHER" id="PTHR16019">
    <property type="entry name" value="SYNAPSE-ASSOCIATED PROTEIN"/>
    <property type="match status" value="1"/>
</dbReference>
<organism evidence="3 4">
    <name type="scientific">Candidula unifasciata</name>
    <dbReference type="NCBI Taxonomy" id="100452"/>
    <lineage>
        <taxon>Eukaryota</taxon>
        <taxon>Metazoa</taxon>
        <taxon>Spiralia</taxon>
        <taxon>Lophotrochozoa</taxon>
        <taxon>Mollusca</taxon>
        <taxon>Gastropoda</taxon>
        <taxon>Heterobranchia</taxon>
        <taxon>Euthyneura</taxon>
        <taxon>Panpulmonata</taxon>
        <taxon>Eupulmonata</taxon>
        <taxon>Stylommatophora</taxon>
        <taxon>Helicina</taxon>
        <taxon>Helicoidea</taxon>
        <taxon>Geomitridae</taxon>
        <taxon>Candidula</taxon>
    </lineage>
</organism>
<evidence type="ECO:0000313" key="4">
    <source>
        <dbReference type="Proteomes" id="UP000678393"/>
    </source>
</evidence>
<dbReference type="Proteomes" id="UP000678393">
    <property type="component" value="Unassembled WGS sequence"/>
</dbReference>
<comment type="caution">
    <text evidence="3">The sequence shown here is derived from an EMBL/GenBank/DDBJ whole genome shotgun (WGS) entry which is preliminary data.</text>
</comment>
<gene>
    <name evidence="3" type="ORF">CUNI_LOCUS22221</name>
</gene>
<feature type="domain" description="BSD" evidence="2">
    <location>
        <begin position="30"/>
        <end position="65"/>
    </location>
</feature>
<evidence type="ECO:0000313" key="3">
    <source>
        <dbReference type="EMBL" id="CAG5136663.1"/>
    </source>
</evidence>
<dbReference type="Pfam" id="PF03909">
    <property type="entry name" value="BSD"/>
    <property type="match status" value="1"/>
</dbReference>
<dbReference type="InterPro" id="IPR051494">
    <property type="entry name" value="BSD_domain-containing"/>
</dbReference>
<dbReference type="GO" id="GO:0038203">
    <property type="term" value="P:TORC2 signaling"/>
    <property type="evidence" value="ECO:0007669"/>
    <property type="project" value="TreeGrafter"/>
</dbReference>
<sequence>DKRNFVRNPPSGVQFHFDFSSAYPVALATLQEDPNLQKMRFGLVPKLVNEETFWRNYFYRVSLIRQSSQLNSSMAHQSGKSSSSSSRRSSTGSEQQQREASPAVKTAAKEQSEEEVFAGSPPTQDEFVSDAFGDSNITEEDIRREMEQQLRVAGGDKEGNEDWKQELEEKLLEQKGEEWEKELQQELQDYELVGGEGDEGNTADDDLEREILQQIEQEAGSLL</sequence>
<dbReference type="PROSITE" id="PS50858">
    <property type="entry name" value="BSD"/>
    <property type="match status" value="1"/>
</dbReference>
<dbReference type="EMBL" id="CAJHNH020008554">
    <property type="protein sequence ID" value="CAG5136663.1"/>
    <property type="molecule type" value="Genomic_DNA"/>
</dbReference>
<dbReference type="OrthoDB" id="47923at2759"/>
<dbReference type="InterPro" id="IPR035925">
    <property type="entry name" value="BSD_dom_sf"/>
</dbReference>
<evidence type="ECO:0000256" key="1">
    <source>
        <dbReference type="SAM" id="MobiDB-lite"/>
    </source>
</evidence>
<dbReference type="PANTHER" id="PTHR16019:SF6">
    <property type="entry name" value="SYNAPSE-ASSOCIATED PROTEIN 1"/>
    <property type="match status" value="1"/>
</dbReference>
<evidence type="ECO:0000259" key="2">
    <source>
        <dbReference type="PROSITE" id="PS50858"/>
    </source>
</evidence>
<dbReference type="Gene3D" id="1.10.3970.10">
    <property type="entry name" value="BSD domain"/>
    <property type="match status" value="1"/>
</dbReference>
<dbReference type="GO" id="GO:0045202">
    <property type="term" value="C:synapse"/>
    <property type="evidence" value="ECO:0007669"/>
    <property type="project" value="TreeGrafter"/>
</dbReference>